<dbReference type="SUPFAM" id="SSF69118">
    <property type="entry name" value="AhpD-like"/>
    <property type="match status" value="1"/>
</dbReference>
<dbReference type="InterPro" id="IPR003779">
    <property type="entry name" value="CMD-like"/>
</dbReference>
<gene>
    <name evidence="3" type="ORF">GA0071312_1510</name>
    <name evidence="2" type="ORF">HLUCCO17_14325</name>
</gene>
<dbReference type="Gene3D" id="1.20.1290.10">
    <property type="entry name" value="AhpD-like"/>
    <property type="match status" value="1"/>
</dbReference>
<dbReference type="RefSeq" id="WP_074444457.1">
    <property type="nucleotide sequence ID" value="NZ_FMBM01000002.1"/>
</dbReference>
<dbReference type="STRING" id="1653334.GA0071312_1510"/>
<reference evidence="2 4" key="1">
    <citation type="submission" date="2015-09" db="EMBL/GenBank/DDBJ databases">
        <title>Identification and resolution of microdiversity through metagenomic sequencing of parallel consortia.</title>
        <authorList>
            <person name="Nelson W.C."/>
            <person name="Romine M.F."/>
            <person name="Lindemann S.R."/>
        </authorList>
    </citation>
    <scope>NUCLEOTIDE SEQUENCE [LARGE SCALE GENOMIC DNA]</scope>
    <source>
        <strain evidence="2">HL-109</strain>
    </source>
</reference>
<evidence type="ECO:0000313" key="4">
    <source>
        <dbReference type="Proteomes" id="UP000050497"/>
    </source>
</evidence>
<dbReference type="Proteomes" id="UP000182800">
    <property type="component" value="Unassembled WGS sequence"/>
</dbReference>
<dbReference type="EMBL" id="LJSX01000025">
    <property type="protein sequence ID" value="KPQ09605.1"/>
    <property type="molecule type" value="Genomic_DNA"/>
</dbReference>
<dbReference type="PANTHER" id="PTHR35446:SF2">
    <property type="entry name" value="CARBOXYMUCONOLACTONE DECARBOXYLASE-LIKE DOMAIN-CONTAINING PROTEIN"/>
    <property type="match status" value="1"/>
</dbReference>
<dbReference type="Proteomes" id="UP000050497">
    <property type="component" value="Unassembled WGS sequence"/>
</dbReference>
<dbReference type="PATRIC" id="fig|1653334.4.peg.571"/>
<dbReference type="NCBIfam" id="TIGR00778">
    <property type="entry name" value="ahpD_dom"/>
    <property type="match status" value="1"/>
</dbReference>
<dbReference type="OrthoDB" id="9801997at2"/>
<dbReference type="EMBL" id="FMBM01000002">
    <property type="protein sequence ID" value="SCC80466.1"/>
    <property type="molecule type" value="Genomic_DNA"/>
</dbReference>
<evidence type="ECO:0000313" key="3">
    <source>
        <dbReference type="EMBL" id="SCC80466.1"/>
    </source>
</evidence>
<reference evidence="3 5" key="2">
    <citation type="submission" date="2016-08" db="EMBL/GenBank/DDBJ databases">
        <authorList>
            <person name="Varghese N."/>
            <person name="Submissions Spin"/>
        </authorList>
    </citation>
    <scope>NUCLEOTIDE SEQUENCE [LARGE SCALE GENOMIC DNA]</scope>
    <source>
        <strain evidence="3 5">HL-109</strain>
    </source>
</reference>
<feature type="domain" description="Carboxymuconolactone decarboxylase-like" evidence="1">
    <location>
        <begin position="49"/>
        <end position="123"/>
    </location>
</feature>
<name>A0A0P7XQ05_9HYPH</name>
<dbReference type="GO" id="GO:0051920">
    <property type="term" value="F:peroxiredoxin activity"/>
    <property type="evidence" value="ECO:0007669"/>
    <property type="project" value="InterPro"/>
</dbReference>
<dbReference type="InterPro" id="IPR029032">
    <property type="entry name" value="AhpD-like"/>
</dbReference>
<evidence type="ECO:0000313" key="2">
    <source>
        <dbReference type="EMBL" id="KPQ09605.1"/>
    </source>
</evidence>
<sequence length="135" mass="14823">MSSVKLLSDDELSPAARAVFDDIRATRQNDFVNNFWRALAHDPIQLERVWNQVKQVMGAGALDPLTKELIYVAISVANNCEYCIGSHTAAARAKGMSEAQYHELLNVIALASQTNKLATALRVPLDARFAEPPEG</sequence>
<accession>A0A0P7XQ05</accession>
<evidence type="ECO:0000259" key="1">
    <source>
        <dbReference type="Pfam" id="PF02627"/>
    </source>
</evidence>
<dbReference type="AlphaFoldDB" id="A0A0P7XQ05"/>
<keyword evidence="5" id="KW-1185">Reference proteome</keyword>
<comment type="caution">
    <text evidence="2">The sequence shown here is derived from an EMBL/GenBank/DDBJ whole genome shotgun (WGS) entry which is preliminary data.</text>
</comment>
<protein>
    <submittedName>
        <fullName evidence="3">Alkylhydroperoxidase AhpD family core domain-containing protein</fullName>
    </submittedName>
</protein>
<dbReference type="PANTHER" id="PTHR35446">
    <property type="entry name" value="SI:CH211-175M2.5"/>
    <property type="match status" value="1"/>
</dbReference>
<dbReference type="InterPro" id="IPR004675">
    <property type="entry name" value="AhpD_core"/>
</dbReference>
<dbReference type="Pfam" id="PF02627">
    <property type="entry name" value="CMD"/>
    <property type="match status" value="1"/>
</dbReference>
<organism evidence="2 4">
    <name type="scientific">Saliniramus fredricksonii</name>
    <dbReference type="NCBI Taxonomy" id="1653334"/>
    <lineage>
        <taxon>Bacteria</taxon>
        <taxon>Pseudomonadati</taxon>
        <taxon>Pseudomonadota</taxon>
        <taxon>Alphaproteobacteria</taxon>
        <taxon>Hyphomicrobiales</taxon>
        <taxon>Salinarimonadaceae</taxon>
        <taxon>Saliniramus</taxon>
    </lineage>
</organism>
<evidence type="ECO:0000313" key="5">
    <source>
        <dbReference type="Proteomes" id="UP000182800"/>
    </source>
</evidence>
<proteinExistence type="predicted"/>